<reference evidence="14 15" key="1">
    <citation type="journal article" date="2013" name="BMC Genomics">
        <title>The miniature genome of a carnivorous plant Genlisea aurea contains a low number of genes and short non-coding sequences.</title>
        <authorList>
            <person name="Leushkin E.V."/>
            <person name="Sutormin R.A."/>
            <person name="Nabieva E.R."/>
            <person name="Penin A.A."/>
            <person name="Kondrashov A.S."/>
            <person name="Logacheva M.D."/>
        </authorList>
    </citation>
    <scope>NUCLEOTIDE SEQUENCE [LARGE SCALE GENOMIC DNA]</scope>
</reference>
<dbReference type="InterPro" id="IPR001576">
    <property type="entry name" value="Phosphoglycerate_kinase"/>
</dbReference>
<protein>
    <recommendedName>
        <fullName evidence="12">Phosphoglycerate kinase</fullName>
        <ecNumber evidence="12">2.7.2.3</ecNumber>
    </recommendedName>
</protein>
<comment type="catalytic activity">
    <reaction evidence="12">
        <text>(2R)-3-phosphoglycerate + ATP = (2R)-3-phospho-glyceroyl phosphate + ADP</text>
        <dbReference type="Rhea" id="RHEA:14801"/>
        <dbReference type="ChEBI" id="CHEBI:30616"/>
        <dbReference type="ChEBI" id="CHEBI:57604"/>
        <dbReference type="ChEBI" id="CHEBI:58272"/>
        <dbReference type="ChEBI" id="CHEBI:456216"/>
        <dbReference type="EC" id="2.7.2.3"/>
    </reaction>
</comment>
<keyword evidence="6" id="KW-0949">S-adenosyl-L-methionine</keyword>
<dbReference type="OrthoDB" id="275353at2759"/>
<dbReference type="GO" id="GO:0005829">
    <property type="term" value="C:cytosol"/>
    <property type="evidence" value="ECO:0007669"/>
    <property type="project" value="TreeGrafter"/>
</dbReference>
<keyword evidence="15" id="KW-1185">Reference proteome</keyword>
<dbReference type="SUPFAM" id="SSF53748">
    <property type="entry name" value="Phosphoglycerate kinase"/>
    <property type="match status" value="1"/>
</dbReference>
<gene>
    <name evidence="14" type="ORF">M569_08579</name>
</gene>
<dbReference type="GO" id="GO:0006094">
    <property type="term" value="P:gluconeogenesis"/>
    <property type="evidence" value="ECO:0007669"/>
    <property type="project" value="TreeGrafter"/>
</dbReference>
<dbReference type="Gene3D" id="3.40.50.150">
    <property type="entry name" value="Vaccinia Virus protein VP39"/>
    <property type="match status" value="1"/>
</dbReference>
<sequence>EDPFTFPHVQNLRSFPKSELLGKVVMVRMDSMIISRGMKEHQWLPDNAFSTIIYLQKAGARVVLVSSWNANAKSSFHSEASPSVETVAMFLSLVLGVEVVPVKFFRRSTFTELDHEKNQIVLLLDNLFSFKEERANCPKFARELSSAVDIIVNDAFSESHKVLASTVGVASHTYAYIAGFFFEENLCKMKNIIDISERPYMTIVTGNNLDGKAAALHTLISICDGLIFVGTIAFQIMHILRIPIPMNLVNPGELLMATEIVEHAKSRNIPLVLPKDVWCIKEDGSDKMKLFSVYSMPPGWKPTDIGPQSLKEMASCLSECKKVMWIGPLGFRTSEIVKDGIFQLAGSLDKLSGCEVTFVGKMESTEFLGKSKSFSNCNFLPGATVVWEALKGRKLPGLMALDRAYPFHIDWNAVYADPLRPLVVDIGSGNGLFLFAMARRKDTNFLGLEMNEKLVDRCLDDARCHEFRNLHFLATDATSTFMSVVSSYPGELILASIQCPNPDFNKPEYCWRMLRRSLVEAIIDKLVIGGKIFLQSDIEAVAIRMKEKFMEHSKTMLVILESHGDLAVDNQGWLKENPFGVPSSWEKHVLCRGDPMYRLLLSKIGYRR</sequence>
<comment type="cofactor">
    <cofactor evidence="2">
        <name>Mg(2+)</name>
        <dbReference type="ChEBI" id="CHEBI:18420"/>
    </cofactor>
</comment>
<dbReference type="PROSITE" id="PS51625">
    <property type="entry name" value="SAM_MT_TRMB"/>
    <property type="match status" value="1"/>
</dbReference>
<evidence type="ECO:0000256" key="9">
    <source>
        <dbReference type="ARBA" id="ARBA00022777"/>
    </source>
</evidence>
<keyword evidence="8" id="KW-0547">Nucleotide-binding</keyword>
<dbReference type="FunFam" id="3.40.50.150:FF:000194">
    <property type="entry name" value="Phosphoglycerate kinase"/>
    <property type="match status" value="1"/>
</dbReference>
<comment type="caution">
    <text evidence="14">The sequence shown here is derived from an EMBL/GenBank/DDBJ whole genome shotgun (WGS) entry which is preliminary data.</text>
</comment>
<dbReference type="GO" id="GO:0005524">
    <property type="term" value="F:ATP binding"/>
    <property type="evidence" value="ECO:0007669"/>
    <property type="project" value="UniProtKB-KW"/>
</dbReference>
<dbReference type="GO" id="GO:0043531">
    <property type="term" value="F:ADP binding"/>
    <property type="evidence" value="ECO:0007669"/>
    <property type="project" value="TreeGrafter"/>
</dbReference>
<accession>S8E1K8</accession>
<organism evidence="14 15">
    <name type="scientific">Genlisea aurea</name>
    <dbReference type="NCBI Taxonomy" id="192259"/>
    <lineage>
        <taxon>Eukaryota</taxon>
        <taxon>Viridiplantae</taxon>
        <taxon>Streptophyta</taxon>
        <taxon>Embryophyta</taxon>
        <taxon>Tracheophyta</taxon>
        <taxon>Spermatophyta</taxon>
        <taxon>Magnoliopsida</taxon>
        <taxon>eudicotyledons</taxon>
        <taxon>Gunneridae</taxon>
        <taxon>Pentapetalae</taxon>
        <taxon>asterids</taxon>
        <taxon>lamiids</taxon>
        <taxon>Lamiales</taxon>
        <taxon>Lentibulariaceae</taxon>
        <taxon>Genlisea</taxon>
    </lineage>
</organism>
<keyword evidence="11" id="KW-0460">Magnesium</keyword>
<dbReference type="Gene3D" id="3.40.50.1260">
    <property type="entry name" value="Phosphoglycerate kinase, N-terminal domain"/>
    <property type="match status" value="2"/>
</dbReference>
<dbReference type="EC" id="2.7.2.3" evidence="12"/>
<evidence type="ECO:0000256" key="6">
    <source>
        <dbReference type="ARBA" id="ARBA00022691"/>
    </source>
</evidence>
<evidence type="ECO:0000256" key="5">
    <source>
        <dbReference type="ARBA" id="ARBA00022679"/>
    </source>
</evidence>
<dbReference type="InterPro" id="IPR029063">
    <property type="entry name" value="SAM-dependent_MTases_sf"/>
</dbReference>
<evidence type="ECO:0000256" key="7">
    <source>
        <dbReference type="ARBA" id="ARBA00022694"/>
    </source>
</evidence>
<dbReference type="InterPro" id="IPR015824">
    <property type="entry name" value="Phosphoglycerate_kinase_N"/>
</dbReference>
<dbReference type="GO" id="GO:0006096">
    <property type="term" value="P:glycolytic process"/>
    <property type="evidence" value="ECO:0007669"/>
    <property type="project" value="InterPro"/>
</dbReference>
<dbReference type="AlphaFoldDB" id="S8E1K8"/>
<dbReference type="PRINTS" id="PR00477">
    <property type="entry name" value="PHGLYCKINASE"/>
</dbReference>
<evidence type="ECO:0000256" key="3">
    <source>
        <dbReference type="ARBA" id="ARBA00008982"/>
    </source>
</evidence>
<name>S8E1K8_9LAMI</name>
<evidence type="ECO:0000256" key="11">
    <source>
        <dbReference type="ARBA" id="ARBA00022842"/>
    </source>
</evidence>
<keyword evidence="9 12" id="KW-0418">Kinase</keyword>
<keyword evidence="5 12" id="KW-0808">Transferase</keyword>
<feature type="non-terminal residue" evidence="14">
    <location>
        <position position="1"/>
    </location>
</feature>
<dbReference type="Pfam" id="PF02390">
    <property type="entry name" value="Methyltransf_4"/>
    <property type="match status" value="1"/>
</dbReference>
<evidence type="ECO:0000256" key="10">
    <source>
        <dbReference type="ARBA" id="ARBA00022840"/>
    </source>
</evidence>
<evidence type="ECO:0000313" key="15">
    <source>
        <dbReference type="Proteomes" id="UP000015453"/>
    </source>
</evidence>
<evidence type="ECO:0000256" key="8">
    <source>
        <dbReference type="ARBA" id="ARBA00022741"/>
    </source>
</evidence>
<dbReference type="PANTHER" id="PTHR11406:SF32">
    <property type="entry name" value="PHOSPHOGLYCERATE KINASE"/>
    <property type="match status" value="1"/>
</dbReference>
<evidence type="ECO:0000313" key="14">
    <source>
        <dbReference type="EMBL" id="EPS66197.1"/>
    </source>
</evidence>
<dbReference type="PANTHER" id="PTHR11406">
    <property type="entry name" value="PHOSPHOGLYCERATE KINASE"/>
    <property type="match status" value="1"/>
</dbReference>
<dbReference type="EMBL" id="AUSU01003810">
    <property type="protein sequence ID" value="EPS66197.1"/>
    <property type="molecule type" value="Genomic_DNA"/>
</dbReference>
<dbReference type="GO" id="GO:0004618">
    <property type="term" value="F:phosphoglycerate kinase activity"/>
    <property type="evidence" value="ECO:0007669"/>
    <property type="project" value="UniProtKB-EC"/>
</dbReference>
<comment type="subunit">
    <text evidence="13">Monomer.</text>
</comment>
<dbReference type="SUPFAM" id="SSF53335">
    <property type="entry name" value="S-adenosyl-L-methionine-dependent methyltransferases"/>
    <property type="match status" value="1"/>
</dbReference>
<dbReference type="CDD" id="cd02440">
    <property type="entry name" value="AdoMet_MTases"/>
    <property type="match status" value="1"/>
</dbReference>
<keyword evidence="10" id="KW-0067">ATP-binding</keyword>
<proteinExistence type="inferred from homology"/>
<dbReference type="Proteomes" id="UP000015453">
    <property type="component" value="Unassembled WGS sequence"/>
</dbReference>
<keyword evidence="4" id="KW-0489">Methyltransferase</keyword>
<comment type="similarity">
    <text evidence="3 12">Belongs to the phosphoglycerate kinase family.</text>
</comment>
<evidence type="ECO:0000256" key="13">
    <source>
        <dbReference type="RuleBase" id="RU000696"/>
    </source>
</evidence>
<evidence type="ECO:0000256" key="2">
    <source>
        <dbReference type="ARBA" id="ARBA00001946"/>
    </source>
</evidence>
<dbReference type="InterPro" id="IPR003358">
    <property type="entry name" value="tRNA_(Gua-N-7)_MeTrfase_Trmb"/>
</dbReference>
<evidence type="ECO:0000256" key="12">
    <source>
        <dbReference type="RuleBase" id="RU000532"/>
    </source>
</evidence>
<dbReference type="Pfam" id="PF00162">
    <property type="entry name" value="PGK"/>
    <property type="match status" value="1"/>
</dbReference>
<dbReference type="GO" id="GO:0008176">
    <property type="term" value="F:tRNA (guanine(46)-N7)-methyltransferase activity"/>
    <property type="evidence" value="ECO:0007669"/>
    <property type="project" value="UniProtKB-EC"/>
</dbReference>
<keyword evidence="7" id="KW-0819">tRNA processing</keyword>
<comment type="catalytic activity">
    <reaction evidence="1">
        <text>guanosine(46) in tRNA + S-adenosyl-L-methionine = N(7)-methylguanosine(46) in tRNA + S-adenosyl-L-homocysteine</text>
        <dbReference type="Rhea" id="RHEA:42708"/>
        <dbReference type="Rhea" id="RHEA-COMP:10188"/>
        <dbReference type="Rhea" id="RHEA-COMP:10189"/>
        <dbReference type="ChEBI" id="CHEBI:57856"/>
        <dbReference type="ChEBI" id="CHEBI:59789"/>
        <dbReference type="ChEBI" id="CHEBI:74269"/>
        <dbReference type="ChEBI" id="CHEBI:74480"/>
        <dbReference type="EC" id="2.1.1.33"/>
    </reaction>
</comment>
<evidence type="ECO:0000256" key="1">
    <source>
        <dbReference type="ARBA" id="ARBA00000142"/>
    </source>
</evidence>
<dbReference type="InterPro" id="IPR036043">
    <property type="entry name" value="Phosphoglycerate_kinase_sf"/>
</dbReference>
<evidence type="ECO:0000256" key="4">
    <source>
        <dbReference type="ARBA" id="ARBA00022603"/>
    </source>
</evidence>